<organism evidence="2 3">
    <name type="scientific">Chimaeribacter californicus</name>
    <dbReference type="NCBI Taxonomy" id="2060067"/>
    <lineage>
        <taxon>Bacteria</taxon>
        <taxon>Pseudomonadati</taxon>
        <taxon>Pseudomonadota</taxon>
        <taxon>Gammaproteobacteria</taxon>
        <taxon>Enterobacterales</taxon>
        <taxon>Yersiniaceae</taxon>
        <taxon>Chimaeribacter</taxon>
    </lineage>
</organism>
<reference evidence="2 3" key="1">
    <citation type="submission" date="2017-12" db="EMBL/GenBank/DDBJ databases">
        <title>Characterization of six clinical isolates of Enterochimera gen. nov., a novel genus of the Yersiniaciae family and the three species Enterochimera arupensis sp. nov., Enterochimera coloradensis sp. nov, and Enterochimera californica sp. nov.</title>
        <authorList>
            <person name="Rossi A."/>
            <person name="Fisher M."/>
        </authorList>
    </citation>
    <scope>NUCLEOTIDE SEQUENCE [LARGE SCALE GENOMIC DNA]</scope>
    <source>
        <strain evidence="3">2015-Iso6</strain>
    </source>
</reference>
<feature type="non-terminal residue" evidence="2">
    <location>
        <position position="138"/>
    </location>
</feature>
<accession>A0A2N5DT51</accession>
<sequence>MNMNTIFSSNGDNAPPQDVMERAVTMFNVMTGHSLQAAEGFNFLALLNMVAQTAPAPAAPAAPVPKEEVKAQQAEPSVHAAPVKAECTRQHQVEPEVPALILEPLEDVTPDEEPEAEFMPDVEDLAVPNPMALLRRPA</sequence>
<comment type="caution">
    <text evidence="2">The sequence shown here is derived from an EMBL/GenBank/DDBJ whole genome shotgun (WGS) entry which is preliminary data.</text>
</comment>
<evidence type="ECO:0000256" key="1">
    <source>
        <dbReference type="SAM" id="MobiDB-lite"/>
    </source>
</evidence>
<evidence type="ECO:0000313" key="2">
    <source>
        <dbReference type="EMBL" id="PLR29474.1"/>
    </source>
</evidence>
<evidence type="ECO:0000313" key="3">
    <source>
        <dbReference type="Proteomes" id="UP000234240"/>
    </source>
</evidence>
<dbReference type="EMBL" id="PJZF01000061">
    <property type="protein sequence ID" value="PLR29474.1"/>
    <property type="molecule type" value="Genomic_DNA"/>
</dbReference>
<dbReference type="Proteomes" id="UP000234240">
    <property type="component" value="Unassembled WGS sequence"/>
</dbReference>
<proteinExistence type="predicted"/>
<keyword evidence="3" id="KW-1185">Reference proteome</keyword>
<dbReference type="RefSeq" id="WP_206604064.1">
    <property type="nucleotide sequence ID" value="NZ_PJZF01000061.1"/>
</dbReference>
<feature type="region of interest" description="Disordered" evidence="1">
    <location>
        <begin position="56"/>
        <end position="83"/>
    </location>
</feature>
<name>A0A2N5DT51_9GAMM</name>
<dbReference type="AlphaFoldDB" id="A0A2N5DT51"/>
<gene>
    <name evidence="2" type="ORF">CYR55_22750</name>
</gene>
<protein>
    <submittedName>
        <fullName evidence="2">Uncharacterized protein</fullName>
    </submittedName>
</protein>